<evidence type="ECO:0000256" key="1">
    <source>
        <dbReference type="SAM" id="MobiDB-lite"/>
    </source>
</evidence>
<keyword evidence="3" id="KW-1185">Reference proteome</keyword>
<proteinExistence type="predicted"/>
<name>A0AAW9DJM5_ACIAO</name>
<evidence type="ECO:0000313" key="2">
    <source>
        <dbReference type="EMBL" id="MDX5929204.1"/>
    </source>
</evidence>
<evidence type="ECO:0000313" key="3">
    <source>
        <dbReference type="Proteomes" id="UP001279553"/>
    </source>
</evidence>
<dbReference type="EMBL" id="JAWXYB010000001">
    <property type="protein sequence ID" value="MDX5929204.1"/>
    <property type="molecule type" value="Genomic_DNA"/>
</dbReference>
<protein>
    <submittedName>
        <fullName evidence="2">Uncharacterized protein</fullName>
    </submittedName>
</protein>
<organism evidence="2 3">
    <name type="scientific">Acidiphilium acidophilum</name>
    <name type="common">Thiobacillus acidophilus</name>
    <dbReference type="NCBI Taxonomy" id="76588"/>
    <lineage>
        <taxon>Bacteria</taxon>
        <taxon>Pseudomonadati</taxon>
        <taxon>Pseudomonadota</taxon>
        <taxon>Alphaproteobacteria</taxon>
        <taxon>Acetobacterales</taxon>
        <taxon>Acidocellaceae</taxon>
        <taxon>Acidiphilium</taxon>
    </lineage>
</organism>
<accession>A0AAW9DJM5</accession>
<dbReference type="Proteomes" id="UP001279553">
    <property type="component" value="Unassembled WGS sequence"/>
</dbReference>
<comment type="caution">
    <text evidence="2">The sequence shown here is derived from an EMBL/GenBank/DDBJ whole genome shotgun (WGS) entry which is preliminary data.</text>
</comment>
<dbReference type="RefSeq" id="WP_319612343.1">
    <property type="nucleotide sequence ID" value="NZ_JAWXYB010000001.1"/>
</dbReference>
<reference evidence="2 3" key="1">
    <citation type="submission" date="2023-11" db="EMBL/GenBank/DDBJ databases">
        <title>MicrobeMod: A computational toolkit for identifying prokaryotic methylation and restriction-modification with nanopore sequencing.</title>
        <authorList>
            <person name="Crits-Christoph A."/>
            <person name="Kang S.C."/>
            <person name="Lee H."/>
            <person name="Ostrov N."/>
        </authorList>
    </citation>
    <scope>NUCLEOTIDE SEQUENCE [LARGE SCALE GENOMIC DNA]</scope>
    <source>
        <strain evidence="2 3">DSMZ 700</strain>
    </source>
</reference>
<gene>
    <name evidence="2" type="ORF">SIL87_00265</name>
</gene>
<feature type="region of interest" description="Disordered" evidence="1">
    <location>
        <begin position="282"/>
        <end position="304"/>
    </location>
</feature>
<dbReference type="AlphaFoldDB" id="A0AAW9DJM5"/>
<feature type="compositionally biased region" description="Basic residues" evidence="1">
    <location>
        <begin position="290"/>
        <end position="304"/>
    </location>
</feature>
<sequence>MQKGKSPKLVTLRRSFVAGHILWTEDELHTPIVGEDRNLGGNLLGYEPHGPDLPLLFDLLVPCVFFDLKRFVVRRAGFKCEVCGRTNFHRPFDRWVYDKRRKIRTLRRLMCLCKQCHIASLRKFDRPLHPLDPRDYQMRTFRGITHEQLEIYAAEQKKLHESLEKIKWKSDLSILTQRAYVGLPEPDDRLILNYPDPPIKPPADRIVVRFKTREVNSPYRPFRSFTTEEPAMAEAKKLWPLIGEYTSKQISEITGIDLFRLHHTLGSRRVAAGVVPIPKATKLADEGKDKKRRRRKAKKKNKNS</sequence>